<gene>
    <name evidence="2" type="ORF">Lsan_0417</name>
</gene>
<dbReference type="PATRIC" id="fig|45074.5.peg.443"/>
<evidence type="ECO:0000313" key="3">
    <source>
        <dbReference type="Proteomes" id="UP000054703"/>
    </source>
</evidence>
<organism evidence="2 3">
    <name type="scientific">Legionella santicrucis</name>
    <dbReference type="NCBI Taxonomy" id="45074"/>
    <lineage>
        <taxon>Bacteria</taxon>
        <taxon>Pseudomonadati</taxon>
        <taxon>Pseudomonadota</taxon>
        <taxon>Gammaproteobacteria</taxon>
        <taxon>Legionellales</taxon>
        <taxon>Legionellaceae</taxon>
        <taxon>Legionella</taxon>
    </lineage>
</organism>
<dbReference type="AlphaFoldDB" id="A0A0W0ZBI7"/>
<dbReference type="STRING" id="45074.Lsan_0417"/>
<protein>
    <submittedName>
        <fullName evidence="2">Conjugative transfer protein TraU</fullName>
    </submittedName>
</protein>
<dbReference type="InterPro" id="IPR009649">
    <property type="entry name" value="TraU"/>
</dbReference>
<evidence type="ECO:0000313" key="2">
    <source>
        <dbReference type="EMBL" id="KTD66472.1"/>
    </source>
</evidence>
<name>A0A0W0ZBI7_9GAMM</name>
<dbReference type="Proteomes" id="UP000054703">
    <property type="component" value="Unassembled WGS sequence"/>
</dbReference>
<dbReference type="Pfam" id="PF06834">
    <property type="entry name" value="TraU"/>
    <property type="match status" value="1"/>
</dbReference>
<comment type="caution">
    <text evidence="2">The sequence shown here is derived from an EMBL/GenBank/DDBJ whole genome shotgun (WGS) entry which is preliminary data.</text>
</comment>
<dbReference type="OrthoDB" id="9788211at2"/>
<keyword evidence="1" id="KW-0732">Signal</keyword>
<keyword evidence="3" id="KW-1185">Reference proteome</keyword>
<feature type="chain" id="PRO_5006918477" evidence="1">
    <location>
        <begin position="19"/>
        <end position="321"/>
    </location>
</feature>
<sequence>MRFRLFIVVISFCSLSFGSPCTGNFVNPINLCWKCLFPITIGNSAIVRNKDLQDTENPSNPIGICGARVGLNIGFWEPFSIVDVTDTPYCLVNLGGHKLNLGIKQGKGGVMPEPLGSAHAFYHVHWYKYPVIAWLNLILSAGCHEMGDFDVAYMSELDPTWRNSRMSFVLNPEAILFSNPIAQASCAADSISVATLKQPKDKLYWCAGSQGSMYPLNGHVSAPVSPIQSALLLAERMNFKLHQEHLIEDSTPINGSVCQAHHYPVLPKSRYRYELVNQVQDGKHCYPYGYPTLAWEAGKIKPNKPHQFGFLMWRKRNCTFL</sequence>
<feature type="signal peptide" evidence="1">
    <location>
        <begin position="1"/>
        <end position="18"/>
    </location>
</feature>
<reference evidence="2 3" key="1">
    <citation type="submission" date="2015-11" db="EMBL/GenBank/DDBJ databases">
        <title>Genomic analysis of 38 Legionella species identifies large and diverse effector repertoires.</title>
        <authorList>
            <person name="Burstein D."/>
            <person name="Amaro F."/>
            <person name="Zusman T."/>
            <person name="Lifshitz Z."/>
            <person name="Cohen O."/>
            <person name="Gilbert J.A."/>
            <person name="Pupko T."/>
            <person name="Shuman H.A."/>
            <person name="Segal G."/>
        </authorList>
    </citation>
    <scope>NUCLEOTIDE SEQUENCE [LARGE SCALE GENOMIC DNA]</scope>
    <source>
        <strain evidence="2 3">SC-63-C7</strain>
    </source>
</reference>
<dbReference type="RefSeq" id="WP_058512890.1">
    <property type="nucleotide sequence ID" value="NZ_CAAAIH010000025.1"/>
</dbReference>
<dbReference type="NCBIfam" id="NF010297">
    <property type="entry name" value="PRK13737.1"/>
    <property type="match status" value="1"/>
</dbReference>
<dbReference type="EMBL" id="LNYU01000009">
    <property type="protein sequence ID" value="KTD66472.1"/>
    <property type="molecule type" value="Genomic_DNA"/>
</dbReference>
<evidence type="ECO:0000256" key="1">
    <source>
        <dbReference type="SAM" id="SignalP"/>
    </source>
</evidence>
<accession>A0A0W0ZBI7</accession>
<proteinExistence type="predicted"/>